<evidence type="ECO:0000256" key="3">
    <source>
        <dbReference type="SAM" id="Coils"/>
    </source>
</evidence>
<feature type="compositionally biased region" description="Basic and acidic residues" evidence="4">
    <location>
        <begin position="198"/>
        <end position="212"/>
    </location>
</feature>
<gene>
    <name evidence="6" type="ordered locus">Hlac_2789</name>
</gene>
<dbReference type="eggNOG" id="arCOG00368">
    <property type="taxonomic scope" value="Archaea"/>
</dbReference>
<dbReference type="RefSeq" id="WP_009486609.1">
    <property type="nucleotide sequence ID" value="NC_012028.1"/>
</dbReference>
<organism evidence="6 7">
    <name type="scientific">Halorubrum lacusprofundi (strain ATCC 49239 / DSM 5036 / JCM 8891 / ACAM 34)</name>
    <dbReference type="NCBI Taxonomy" id="416348"/>
    <lineage>
        <taxon>Archaea</taxon>
        <taxon>Methanobacteriati</taxon>
        <taxon>Methanobacteriota</taxon>
        <taxon>Stenosarchaea group</taxon>
        <taxon>Halobacteria</taxon>
        <taxon>Halobacteriales</taxon>
        <taxon>Haloferacaceae</taxon>
        <taxon>Halorubrum</taxon>
    </lineage>
</organism>
<dbReference type="GeneID" id="25140504"/>
<dbReference type="HOGENOM" id="CLU_004785_0_1_2"/>
<dbReference type="Pfam" id="PF13476">
    <property type="entry name" value="AAA_23"/>
    <property type="match status" value="1"/>
</dbReference>
<feature type="compositionally biased region" description="Basic and acidic residues" evidence="4">
    <location>
        <begin position="270"/>
        <end position="306"/>
    </location>
</feature>
<sequence>MKFKTLILENIRSYENGHIDFEDGENLLFGLNGAGKSTILQGVFGGLFQTKMKYQVGNDFDLPDLVRTQADEGRIELVFEAGGAEYTVEWVIQKSYDDDDEVNGAKTKQGYPKLSSDALSEDVSSLGDVQTEIQRVVGMDAESFVNSVYVQQGDITRLIHASTEDRRKILDGLLGLNRLDEYVDRMEDARREYKKAKRDSNSRLDETKKRLQDLPAEDEIQSQINKTDKKISDIKGDIDDLESKIDGLEDERETKTETLDRIDDLQVELDETRDKYEDAESDHETYKEELQEEKEAQRKAEDARDEAQEDLEALAERDELADYDVLDADTAEQAHLTAQKEAEMARSERQSIEEGRLNSLQSDLDRVESDIEETVDEIESKESELDDVRAEVESAESRKSDAEKRVERFENALENDRTTVADLAVELDIPQDASVDDIDESHIPETRQTISSEREQIVEKKSHLGTLQEQVDNLESEGECPVCGATDDAHDIDSEAVAAEHKANLEAAEERLAELDEAQETLDDLREAVRDAKSTRNDLEDARGEVEQADSDIEDAEARVDEVESTLEGLRGELEEYRSKKERLNDEIDDANEDLEDAEVRVNRVETVEELLSEAVELHGRISELESDIDRHKENRERIGELRRTAYDRMSDLKEDVEELEAELGDLDAESIRDDINEIDDYLDEFRETLDGKESEEEELVNKLASLNSKKEQIQEETKRKKMLASQREWANERIDEATEVIKKYKEVRGKLRQQNIYKLNEYTNEVFSDLYRDQSYRGVHIDKKYNIYLIAQDGEKLKPQLSSGGESGILNLALRAGVYKIITERDGVAGAALPPFILDEPTTFLDSGHVGELQTMIQTIGEWNVPQILLVSHDETLIENSDHAILVEKDPQTETSRVRSGHAAVEEATNDTETEATVGDTATDD</sequence>
<dbReference type="Gene3D" id="3.40.50.300">
    <property type="entry name" value="P-loop containing nucleotide triphosphate hydrolases"/>
    <property type="match status" value="2"/>
</dbReference>
<proteinExistence type="inferred from homology"/>
<feature type="region of interest" description="Disordered" evidence="4">
    <location>
        <begin position="270"/>
        <end position="310"/>
    </location>
</feature>
<dbReference type="Proteomes" id="UP000000740">
    <property type="component" value="Chromosome 2"/>
</dbReference>
<evidence type="ECO:0000256" key="2">
    <source>
        <dbReference type="ARBA" id="ARBA00049666"/>
    </source>
</evidence>
<dbReference type="SUPFAM" id="SSF57997">
    <property type="entry name" value="Tropomyosin"/>
    <property type="match status" value="1"/>
</dbReference>
<evidence type="ECO:0000313" key="7">
    <source>
        <dbReference type="Proteomes" id="UP000000740"/>
    </source>
</evidence>
<evidence type="ECO:0000259" key="5">
    <source>
        <dbReference type="Pfam" id="PF13476"/>
    </source>
</evidence>
<keyword evidence="1 3" id="KW-0175">Coiled coil</keyword>
<protein>
    <submittedName>
        <fullName evidence="6">SMC domain protein</fullName>
    </submittedName>
</protein>
<feature type="region of interest" description="Disordered" evidence="4">
    <location>
        <begin position="891"/>
        <end position="926"/>
    </location>
</feature>
<feature type="coiled-coil region" evidence="3">
    <location>
        <begin position="457"/>
        <end position="755"/>
    </location>
</feature>
<keyword evidence="7" id="KW-1185">Reference proteome</keyword>
<comment type="similarity">
    <text evidence="2">Belongs to the Sph1/Sph2 family.</text>
</comment>
<dbReference type="GO" id="GO:0006302">
    <property type="term" value="P:double-strand break repair"/>
    <property type="evidence" value="ECO:0007669"/>
    <property type="project" value="InterPro"/>
</dbReference>
<dbReference type="AlphaFoldDB" id="B9LVW8"/>
<dbReference type="KEGG" id="hla:Hlac_2789"/>
<dbReference type="GeneID" id="7399196"/>
<evidence type="ECO:0000256" key="4">
    <source>
        <dbReference type="SAM" id="MobiDB-lite"/>
    </source>
</evidence>
<dbReference type="InterPro" id="IPR027417">
    <property type="entry name" value="P-loop_NTPase"/>
</dbReference>
<dbReference type="PANTHER" id="PTHR32114:SF2">
    <property type="entry name" value="ABC TRANSPORTER ABCH.3"/>
    <property type="match status" value="1"/>
</dbReference>
<dbReference type="EMBL" id="CP001366">
    <property type="protein sequence ID" value="ACM58358.1"/>
    <property type="molecule type" value="Genomic_DNA"/>
</dbReference>
<dbReference type="InterPro" id="IPR038729">
    <property type="entry name" value="Rad50/SbcC_AAA"/>
</dbReference>
<dbReference type="SUPFAM" id="SSF75712">
    <property type="entry name" value="Rad50 coiled-coil Zn hook"/>
    <property type="match status" value="1"/>
</dbReference>
<feature type="compositionally biased region" description="Basic and acidic residues" evidence="4">
    <location>
        <begin position="378"/>
        <end position="404"/>
    </location>
</feature>
<dbReference type="GO" id="GO:0016887">
    <property type="term" value="F:ATP hydrolysis activity"/>
    <property type="evidence" value="ECO:0007669"/>
    <property type="project" value="InterPro"/>
</dbReference>
<reference evidence="6 7" key="1">
    <citation type="journal article" date="2016" name="Stand. Genomic Sci.">
        <title>Complete genome sequence of the Antarctic Halorubrum lacusprofundi type strain ACAM 34.</title>
        <authorList>
            <person name="Anderson I.J."/>
            <person name="DasSarma P."/>
            <person name="Lucas S."/>
            <person name="Copeland A."/>
            <person name="Lapidus A."/>
            <person name="Del Rio T.G."/>
            <person name="Tice H."/>
            <person name="Dalin E."/>
            <person name="Bruce D.C."/>
            <person name="Goodwin L."/>
            <person name="Pitluck S."/>
            <person name="Sims D."/>
            <person name="Brettin T.S."/>
            <person name="Detter J.C."/>
            <person name="Han C.S."/>
            <person name="Larimer F."/>
            <person name="Hauser L."/>
            <person name="Land M."/>
            <person name="Ivanova N."/>
            <person name="Richardson P."/>
            <person name="Cavicchioli R."/>
            <person name="DasSarma S."/>
            <person name="Woese C.R."/>
            <person name="Kyrpides N.C."/>
        </authorList>
    </citation>
    <scope>NUCLEOTIDE SEQUENCE [LARGE SCALE GENOMIC DNA]</scope>
    <source>
        <strain evidence="7">ATCC 49239 / DSM 5036 / JCM 8891 / ACAM 34</strain>
    </source>
</reference>
<dbReference type="Gene3D" id="1.10.287.1490">
    <property type="match status" value="1"/>
</dbReference>
<evidence type="ECO:0000313" key="6">
    <source>
        <dbReference type="EMBL" id="ACM58358.1"/>
    </source>
</evidence>
<feature type="compositionally biased region" description="Basic and acidic residues" evidence="4">
    <location>
        <begin position="338"/>
        <end position="356"/>
    </location>
</feature>
<feature type="domain" description="Rad50/SbcC-type AAA" evidence="5">
    <location>
        <begin position="6"/>
        <end position="231"/>
    </location>
</feature>
<dbReference type="SUPFAM" id="SSF52540">
    <property type="entry name" value="P-loop containing nucleoside triphosphate hydrolases"/>
    <property type="match status" value="2"/>
</dbReference>
<dbReference type="PANTHER" id="PTHR32114">
    <property type="entry name" value="ABC TRANSPORTER ABCH.3"/>
    <property type="match status" value="1"/>
</dbReference>
<feature type="region of interest" description="Disordered" evidence="4">
    <location>
        <begin position="193"/>
        <end position="217"/>
    </location>
</feature>
<evidence type="ECO:0000256" key="1">
    <source>
        <dbReference type="ARBA" id="ARBA00023054"/>
    </source>
</evidence>
<dbReference type="Gene3D" id="1.20.5.340">
    <property type="match status" value="1"/>
</dbReference>
<accession>B9LVW8</accession>
<name>B9LVW8_HALLT</name>
<feature type="region of interest" description="Disordered" evidence="4">
    <location>
        <begin position="337"/>
        <end position="404"/>
    </location>
</feature>